<sequence length="110" mass="11899">MPLSSLDFFFDGPLGDLDGVTPGISPIASGSLNEILGSETQLTFPQSGLSDEQIAKVKSVVDDAHSRGLLTRIWEAPLWTNKLKLNVWEQLIDLGSDFLNADDLEQAASL</sequence>
<evidence type="ECO:0000313" key="1">
    <source>
        <dbReference type="EMBL" id="GME90152.1"/>
    </source>
</evidence>
<reference evidence="1" key="1">
    <citation type="submission" date="2023-04" db="EMBL/GenBank/DDBJ databases">
        <title>Ambrosiozyma monospora NBRC 10751.</title>
        <authorList>
            <person name="Ichikawa N."/>
            <person name="Sato H."/>
            <person name="Tonouchi N."/>
        </authorList>
    </citation>
    <scope>NUCLEOTIDE SEQUENCE</scope>
    <source>
        <strain evidence="1">NBRC 10751</strain>
    </source>
</reference>
<proteinExistence type="predicted"/>
<dbReference type="Proteomes" id="UP001165064">
    <property type="component" value="Unassembled WGS sequence"/>
</dbReference>
<dbReference type="EMBL" id="BSXS01007760">
    <property type="protein sequence ID" value="GME90152.1"/>
    <property type="molecule type" value="Genomic_DNA"/>
</dbReference>
<evidence type="ECO:0000313" key="2">
    <source>
        <dbReference type="Proteomes" id="UP001165064"/>
    </source>
</evidence>
<gene>
    <name evidence="1" type="ORF">Amon02_000864900</name>
</gene>
<accession>A0ACB5TJT2</accession>
<organism evidence="1 2">
    <name type="scientific">Ambrosiozyma monospora</name>
    <name type="common">Yeast</name>
    <name type="synonym">Endomycopsis monosporus</name>
    <dbReference type="NCBI Taxonomy" id="43982"/>
    <lineage>
        <taxon>Eukaryota</taxon>
        <taxon>Fungi</taxon>
        <taxon>Dikarya</taxon>
        <taxon>Ascomycota</taxon>
        <taxon>Saccharomycotina</taxon>
        <taxon>Pichiomycetes</taxon>
        <taxon>Pichiales</taxon>
        <taxon>Pichiaceae</taxon>
        <taxon>Ambrosiozyma</taxon>
    </lineage>
</organism>
<keyword evidence="2" id="KW-1185">Reference proteome</keyword>
<protein>
    <submittedName>
        <fullName evidence="1">Unnamed protein product</fullName>
    </submittedName>
</protein>
<comment type="caution">
    <text evidence="1">The sequence shown here is derived from an EMBL/GenBank/DDBJ whole genome shotgun (WGS) entry which is preliminary data.</text>
</comment>
<name>A0ACB5TJT2_AMBMO</name>